<dbReference type="InterPro" id="IPR050107">
    <property type="entry name" value="ABC_carbohydrate_import_ATPase"/>
</dbReference>
<dbReference type="InterPro" id="IPR017871">
    <property type="entry name" value="ABC_transporter-like_CS"/>
</dbReference>
<name>A0A8A0RIL5_9FIRM</name>
<gene>
    <name evidence="4" type="primary">xylG</name>
    <name evidence="4" type="ORF">H0A61_00383</name>
</gene>
<dbReference type="Gene3D" id="3.40.50.300">
    <property type="entry name" value="P-loop containing nucleotide triphosphate hydrolases"/>
    <property type="match status" value="2"/>
</dbReference>
<protein>
    <submittedName>
        <fullName evidence="4">Xylose import ATP-binding protein XylG</fullName>
    </submittedName>
</protein>
<reference evidence="4" key="1">
    <citation type="submission" date="2020-07" db="EMBL/GenBank/DDBJ databases">
        <title>Koleobacter methoxysyntrophicus gen. nov., sp. nov., a novel anaerobic bacterium isolated from deep subsurface oil field and proposal of Koleobacterales ord. nov. in the phylum Firmicutes.</title>
        <authorList>
            <person name="Sakamoto S."/>
            <person name="Tamaki H."/>
        </authorList>
    </citation>
    <scope>NUCLEOTIDE SEQUENCE</scope>
    <source>
        <strain evidence="4">NRmbB1</strain>
    </source>
</reference>
<organism evidence="4 5">
    <name type="scientific">Koleobacter methoxysyntrophicus</name>
    <dbReference type="NCBI Taxonomy" id="2751313"/>
    <lineage>
        <taxon>Bacteria</taxon>
        <taxon>Bacillati</taxon>
        <taxon>Bacillota</taxon>
        <taxon>Clostridia</taxon>
        <taxon>Koleobacterales</taxon>
        <taxon>Koleobacteraceae</taxon>
        <taxon>Koleobacter</taxon>
    </lineage>
</organism>
<dbReference type="GO" id="GO:0005524">
    <property type="term" value="F:ATP binding"/>
    <property type="evidence" value="ECO:0007669"/>
    <property type="project" value="UniProtKB-KW"/>
</dbReference>
<evidence type="ECO:0000259" key="3">
    <source>
        <dbReference type="PROSITE" id="PS50893"/>
    </source>
</evidence>
<dbReference type="PROSITE" id="PS50893">
    <property type="entry name" value="ABC_TRANSPORTER_2"/>
    <property type="match status" value="2"/>
</dbReference>
<accession>A0A8A0RIL5</accession>
<dbReference type="SUPFAM" id="SSF52540">
    <property type="entry name" value="P-loop containing nucleoside triphosphate hydrolases"/>
    <property type="match status" value="2"/>
</dbReference>
<dbReference type="InterPro" id="IPR003439">
    <property type="entry name" value="ABC_transporter-like_ATP-bd"/>
</dbReference>
<evidence type="ECO:0000313" key="5">
    <source>
        <dbReference type="Proteomes" id="UP000662904"/>
    </source>
</evidence>
<keyword evidence="5" id="KW-1185">Reference proteome</keyword>
<dbReference type="CDD" id="cd03216">
    <property type="entry name" value="ABC_Carb_Monos_I"/>
    <property type="match status" value="1"/>
</dbReference>
<dbReference type="CDD" id="cd03215">
    <property type="entry name" value="ABC_Carb_Monos_II"/>
    <property type="match status" value="1"/>
</dbReference>
<keyword evidence="1" id="KW-0547">Nucleotide-binding</keyword>
<keyword evidence="2 4" id="KW-0067">ATP-binding</keyword>
<dbReference type="PANTHER" id="PTHR43790">
    <property type="entry name" value="CARBOHYDRATE TRANSPORT ATP-BINDING PROTEIN MG119-RELATED"/>
    <property type="match status" value="1"/>
</dbReference>
<dbReference type="PANTHER" id="PTHR43790:SF4">
    <property type="entry name" value="GUANOSINE IMPORT ATP-BINDING PROTEIN NUPO"/>
    <property type="match status" value="1"/>
</dbReference>
<dbReference type="Proteomes" id="UP000662904">
    <property type="component" value="Chromosome"/>
</dbReference>
<feature type="domain" description="ABC transporter" evidence="3">
    <location>
        <begin position="274"/>
        <end position="530"/>
    </location>
</feature>
<dbReference type="SMART" id="SM00382">
    <property type="entry name" value="AAA"/>
    <property type="match status" value="2"/>
</dbReference>
<dbReference type="InterPro" id="IPR027417">
    <property type="entry name" value="P-loop_NTPase"/>
</dbReference>
<evidence type="ECO:0000256" key="2">
    <source>
        <dbReference type="ARBA" id="ARBA00022840"/>
    </source>
</evidence>
<evidence type="ECO:0000256" key="1">
    <source>
        <dbReference type="ARBA" id="ARBA00022741"/>
    </source>
</evidence>
<dbReference type="Pfam" id="PF00005">
    <property type="entry name" value="ABC_tran"/>
    <property type="match status" value="2"/>
</dbReference>
<proteinExistence type="predicted"/>
<dbReference type="KEGG" id="kme:H0A61_00383"/>
<evidence type="ECO:0000313" key="4">
    <source>
        <dbReference type="EMBL" id="QSQ08063.1"/>
    </source>
</evidence>
<dbReference type="AlphaFoldDB" id="A0A8A0RIL5"/>
<dbReference type="EMBL" id="CP059066">
    <property type="protein sequence ID" value="QSQ08063.1"/>
    <property type="molecule type" value="Genomic_DNA"/>
</dbReference>
<dbReference type="PROSITE" id="PS00211">
    <property type="entry name" value="ABC_TRANSPORTER_1"/>
    <property type="match status" value="1"/>
</dbReference>
<dbReference type="RefSeq" id="WP_422120683.1">
    <property type="nucleotide sequence ID" value="NZ_CP059066.1"/>
</dbReference>
<dbReference type="InterPro" id="IPR003593">
    <property type="entry name" value="AAA+_ATPase"/>
</dbReference>
<sequence>MLAVKQILHMKGITKEYSGNRVLKEVSLAVNEGEIHALVGENGAGKSTLMNILFGMPVIHNTGGFTGEIIFEGERVDIKSPKDAMEKGIGMVHQEFMLLPGFTITENIKLNREITKHNLISGFLGEKMKSLDMEAMKRDSRKAFDRLGMTIDEMLPVAGLPVGYMQFVEIAREIDKTNLKLLVFDEPTAVLTETEAELFLKAIKNLAESGIAILFISHRLDEVMKVADSITVLRDGEVVGRLSRGEATIEKMAQLMVGRKIEKVHKGDQTSKKSRDNVILKIKNLAVDMPGEQVRGLSLDVMEGEILGIGGLAGHGKIGIANGIMGLYRARGEVIFKGERIPPNNPKQVLCKRIAFVSEDRRGVGLLLDDPIETNIAITAIQVQEKFLIKLPGMRFINLVNIKGVREHAQKMIKELDIRCTGPEQLTRRLSGGNQQKVCIARALTLEPELLFVSEPTRGIDVGAKKIVLDLLLKLNRELGMTIIMTSSELAELRSICDRIAIIYKGKLEGILPPDADDTEFGLMMAGEYAGKGKEVS</sequence>
<feature type="domain" description="ABC transporter" evidence="3">
    <location>
        <begin position="8"/>
        <end position="260"/>
    </location>
</feature>
<dbReference type="GO" id="GO:0016887">
    <property type="term" value="F:ATP hydrolysis activity"/>
    <property type="evidence" value="ECO:0007669"/>
    <property type="project" value="InterPro"/>
</dbReference>